<keyword evidence="1" id="KW-0805">Transcription regulation</keyword>
<protein>
    <recommendedName>
        <fullName evidence="4">HTH crp-type domain-containing protein</fullName>
    </recommendedName>
</protein>
<evidence type="ECO:0000256" key="2">
    <source>
        <dbReference type="ARBA" id="ARBA00023125"/>
    </source>
</evidence>
<dbReference type="EMBL" id="QHHQ01000003">
    <property type="protein sequence ID" value="RAI00867.1"/>
    <property type="molecule type" value="Genomic_DNA"/>
</dbReference>
<dbReference type="AlphaFoldDB" id="A0A8B2NMK4"/>
<dbReference type="PROSITE" id="PS51063">
    <property type="entry name" value="HTH_CRP_2"/>
    <property type="match status" value="1"/>
</dbReference>
<dbReference type="GO" id="GO:0003677">
    <property type="term" value="F:DNA binding"/>
    <property type="evidence" value="ECO:0007669"/>
    <property type="project" value="UniProtKB-KW"/>
</dbReference>
<name>A0A8B2NMK4_9HYPH</name>
<dbReference type="InterPro" id="IPR018490">
    <property type="entry name" value="cNMP-bd_dom_sf"/>
</dbReference>
<dbReference type="InterPro" id="IPR036388">
    <property type="entry name" value="WH-like_DNA-bd_sf"/>
</dbReference>
<dbReference type="InterPro" id="IPR036390">
    <property type="entry name" value="WH_DNA-bd_sf"/>
</dbReference>
<dbReference type="SUPFAM" id="SSF51206">
    <property type="entry name" value="cAMP-binding domain-like"/>
    <property type="match status" value="1"/>
</dbReference>
<sequence length="238" mass="25487">MSEIGNFVHLTHADAIDVVSTVGWLAGAPEDFRQALLARSSVKHVHHDEPIYRIEEPTGGIYGVASGGVRIEVATNERGPSVIHFAGAGFWGGFGPVVANTARLAGIKASGQATVLHISQHDYAALAAADPFAWRWAAQCLLWSLSISLGVIDDMMIRSSRRRTIALLLRLAGYRCAEPGFKASSVALTQDELGQIANLSRSHLSTILRDLEGEGFITCSYRGIAIRDAAALLARLGE</sequence>
<dbReference type="GO" id="GO:0006355">
    <property type="term" value="P:regulation of DNA-templated transcription"/>
    <property type="evidence" value="ECO:0007669"/>
    <property type="project" value="InterPro"/>
</dbReference>
<evidence type="ECO:0000313" key="6">
    <source>
        <dbReference type="Proteomes" id="UP000249590"/>
    </source>
</evidence>
<organism evidence="5 6">
    <name type="scientific">Acuticoccus sediminis</name>
    <dbReference type="NCBI Taxonomy" id="2184697"/>
    <lineage>
        <taxon>Bacteria</taxon>
        <taxon>Pseudomonadati</taxon>
        <taxon>Pseudomonadota</taxon>
        <taxon>Alphaproteobacteria</taxon>
        <taxon>Hyphomicrobiales</taxon>
        <taxon>Amorphaceae</taxon>
        <taxon>Acuticoccus</taxon>
    </lineage>
</organism>
<reference evidence="5 6" key="1">
    <citation type="submission" date="2018-05" db="EMBL/GenBank/DDBJ databases">
        <title>Acuticoccus sediminis sp. nov., isolated from deep-sea sediment of Indian Ocean.</title>
        <authorList>
            <person name="Liu X."/>
            <person name="Lai Q."/>
            <person name="Du Y."/>
            <person name="Sun F."/>
            <person name="Zhang X."/>
            <person name="Wang S."/>
            <person name="Shao Z."/>
        </authorList>
    </citation>
    <scope>NUCLEOTIDE SEQUENCE [LARGE SCALE GENOMIC DNA]</scope>
    <source>
        <strain evidence="5 6">PTG4-2</strain>
    </source>
</reference>
<dbReference type="InterPro" id="IPR012318">
    <property type="entry name" value="HTH_CRP"/>
</dbReference>
<evidence type="ECO:0000256" key="3">
    <source>
        <dbReference type="ARBA" id="ARBA00023163"/>
    </source>
</evidence>
<dbReference type="Proteomes" id="UP000249590">
    <property type="component" value="Unassembled WGS sequence"/>
</dbReference>
<keyword evidence="3" id="KW-0804">Transcription</keyword>
<dbReference type="Gene3D" id="1.10.10.10">
    <property type="entry name" value="Winged helix-like DNA-binding domain superfamily/Winged helix DNA-binding domain"/>
    <property type="match status" value="1"/>
</dbReference>
<dbReference type="Gene3D" id="2.60.120.10">
    <property type="entry name" value="Jelly Rolls"/>
    <property type="match status" value="1"/>
</dbReference>
<dbReference type="SUPFAM" id="SSF46785">
    <property type="entry name" value="Winged helix' DNA-binding domain"/>
    <property type="match status" value="1"/>
</dbReference>
<evidence type="ECO:0000259" key="4">
    <source>
        <dbReference type="PROSITE" id="PS51063"/>
    </source>
</evidence>
<dbReference type="InterPro" id="IPR014710">
    <property type="entry name" value="RmlC-like_jellyroll"/>
</dbReference>
<dbReference type="InterPro" id="IPR000595">
    <property type="entry name" value="cNMP-bd_dom"/>
</dbReference>
<evidence type="ECO:0000256" key="1">
    <source>
        <dbReference type="ARBA" id="ARBA00023015"/>
    </source>
</evidence>
<comment type="caution">
    <text evidence="5">The sequence shown here is derived from an EMBL/GenBank/DDBJ whole genome shotgun (WGS) entry which is preliminary data.</text>
</comment>
<feature type="domain" description="HTH crp-type" evidence="4">
    <location>
        <begin position="158"/>
        <end position="230"/>
    </location>
</feature>
<dbReference type="Pfam" id="PF00027">
    <property type="entry name" value="cNMP_binding"/>
    <property type="match status" value="1"/>
</dbReference>
<accession>A0A8B2NMK4</accession>
<gene>
    <name evidence="5" type="ORF">DLJ53_16675</name>
</gene>
<proteinExistence type="predicted"/>
<dbReference type="Pfam" id="PF13545">
    <property type="entry name" value="HTH_Crp_2"/>
    <property type="match status" value="1"/>
</dbReference>
<keyword evidence="6" id="KW-1185">Reference proteome</keyword>
<keyword evidence="2" id="KW-0238">DNA-binding</keyword>
<evidence type="ECO:0000313" key="5">
    <source>
        <dbReference type="EMBL" id="RAI00867.1"/>
    </source>
</evidence>